<sequence length="291" mass="32447">MALLNDPASLPTPMWTVVRLLSTAKRPMRLERVRELLNPPALRDEGKMFTFAVNTLRDYGLVSDEGGQLALAGAARQCDGHDADHFHEVLRDAVLAPQWNTGIGENDSQKDARDLTRALCWFLSLEPHQTALNWEEAQARQKDALKPQVRPAIINDFRWTRFAYWSTALGLAAPSLWTDRLTPDCTLAVKQVLRRCWSPGDALGAVDMLHRLRRELPVLPGGEYSVAVGVPSPGEDAAGAALSFALLRGEHEGWITLERDADARHWLSIHDPESVHPLQCSSIRLMEEIRG</sequence>
<reference evidence="1 2" key="1">
    <citation type="submission" date="2020-07" db="EMBL/GenBank/DDBJ databases">
        <title>Sequencing the genomes of 1000 actinobacteria strains.</title>
        <authorList>
            <person name="Klenk H.-P."/>
        </authorList>
    </citation>
    <scope>NUCLEOTIDE SEQUENCE [LARGE SCALE GENOMIC DNA]</scope>
    <source>
        <strain evidence="1 2">DSM 45927</strain>
    </source>
</reference>
<accession>A0A853BNT0</accession>
<comment type="caution">
    <text evidence="1">The sequence shown here is derived from an EMBL/GenBank/DDBJ whole genome shotgun (WGS) entry which is preliminary data.</text>
</comment>
<name>A0A853BNT0_9ACTN</name>
<evidence type="ECO:0000313" key="2">
    <source>
        <dbReference type="Proteomes" id="UP000575985"/>
    </source>
</evidence>
<dbReference type="NCBIfam" id="NF041064">
    <property type="entry name" value="DpdG"/>
    <property type="match status" value="1"/>
</dbReference>
<protein>
    <submittedName>
        <fullName evidence="1">Uncharacterized protein</fullName>
    </submittedName>
</protein>
<keyword evidence="2" id="KW-1185">Reference proteome</keyword>
<proteinExistence type="predicted"/>
<dbReference type="InterPro" id="IPR049812">
    <property type="entry name" value="DpdG-like"/>
</dbReference>
<dbReference type="RefSeq" id="WP_179768420.1">
    <property type="nucleotide sequence ID" value="NZ_JACCFO010000001.1"/>
</dbReference>
<dbReference type="EMBL" id="JACCFO010000001">
    <property type="protein sequence ID" value="NYI97118.1"/>
    <property type="molecule type" value="Genomic_DNA"/>
</dbReference>
<organism evidence="1 2">
    <name type="scientific">Streptomonospora nanhaiensis</name>
    <dbReference type="NCBI Taxonomy" id="1323731"/>
    <lineage>
        <taxon>Bacteria</taxon>
        <taxon>Bacillati</taxon>
        <taxon>Actinomycetota</taxon>
        <taxon>Actinomycetes</taxon>
        <taxon>Streptosporangiales</taxon>
        <taxon>Nocardiopsidaceae</taxon>
        <taxon>Streptomonospora</taxon>
    </lineage>
</organism>
<dbReference type="AlphaFoldDB" id="A0A853BNT0"/>
<dbReference type="Proteomes" id="UP000575985">
    <property type="component" value="Unassembled WGS sequence"/>
</dbReference>
<gene>
    <name evidence="1" type="ORF">HNR12_003395</name>
</gene>
<evidence type="ECO:0000313" key="1">
    <source>
        <dbReference type="EMBL" id="NYI97118.1"/>
    </source>
</evidence>